<dbReference type="Proteomes" id="UP001379949">
    <property type="component" value="Unassembled WGS sequence"/>
</dbReference>
<evidence type="ECO:0000256" key="6">
    <source>
        <dbReference type="ARBA" id="ARBA00023136"/>
    </source>
</evidence>
<keyword evidence="4 7" id="KW-0812">Transmembrane</keyword>
<dbReference type="InterPro" id="IPR035906">
    <property type="entry name" value="MetI-like_sf"/>
</dbReference>
<reference evidence="9 10" key="1">
    <citation type="submission" date="2024-02" db="EMBL/GenBank/DDBJ databases">
        <title>Bacteria isolated from the canopy kelp, Nereocystis luetkeana.</title>
        <authorList>
            <person name="Pfister C.A."/>
            <person name="Younker I.T."/>
            <person name="Light S.H."/>
        </authorList>
    </citation>
    <scope>NUCLEOTIDE SEQUENCE [LARGE SCALE GENOMIC DNA]</scope>
    <source>
        <strain evidence="9 10">TI.4.07</strain>
    </source>
</reference>
<feature type="transmembrane region" description="Helical" evidence="7">
    <location>
        <begin position="434"/>
        <end position="462"/>
    </location>
</feature>
<keyword evidence="5 7" id="KW-1133">Transmembrane helix</keyword>
<evidence type="ECO:0000313" key="9">
    <source>
        <dbReference type="EMBL" id="MEL0613151.1"/>
    </source>
</evidence>
<keyword evidence="10" id="KW-1185">Reference proteome</keyword>
<protein>
    <submittedName>
        <fullName evidence="9">ABC transporter permease subunit</fullName>
    </submittedName>
</protein>
<gene>
    <name evidence="9" type="ORF">V6242_08335</name>
</gene>
<dbReference type="InterPro" id="IPR000515">
    <property type="entry name" value="MetI-like"/>
</dbReference>
<name>A0ABU9G546_9GAMM</name>
<accession>A0ABU9G546</accession>
<feature type="transmembrane region" description="Helical" evidence="7">
    <location>
        <begin position="360"/>
        <end position="381"/>
    </location>
</feature>
<keyword evidence="2 7" id="KW-0813">Transport</keyword>
<dbReference type="PANTHER" id="PTHR47737:SF1">
    <property type="entry name" value="GLYCINE BETAINE_PROLINE BETAINE TRANSPORT SYSTEM PERMEASE PROTEIN PROW"/>
    <property type="match status" value="1"/>
</dbReference>
<evidence type="ECO:0000256" key="7">
    <source>
        <dbReference type="RuleBase" id="RU363032"/>
    </source>
</evidence>
<evidence type="ECO:0000256" key="4">
    <source>
        <dbReference type="ARBA" id="ARBA00022692"/>
    </source>
</evidence>
<dbReference type="CDD" id="cd06261">
    <property type="entry name" value="TM_PBP2"/>
    <property type="match status" value="1"/>
</dbReference>
<feature type="transmembrane region" description="Helical" evidence="7">
    <location>
        <begin position="482"/>
        <end position="501"/>
    </location>
</feature>
<evidence type="ECO:0000259" key="8">
    <source>
        <dbReference type="PROSITE" id="PS50928"/>
    </source>
</evidence>
<proteinExistence type="inferred from homology"/>
<organism evidence="9 10">
    <name type="scientific">Marinomonas arenicola</name>
    <dbReference type="NCBI Taxonomy" id="569601"/>
    <lineage>
        <taxon>Bacteria</taxon>
        <taxon>Pseudomonadati</taxon>
        <taxon>Pseudomonadota</taxon>
        <taxon>Gammaproteobacteria</taxon>
        <taxon>Oceanospirillales</taxon>
        <taxon>Oceanospirillaceae</taxon>
        <taxon>Marinomonas</taxon>
    </lineage>
</organism>
<dbReference type="PANTHER" id="PTHR47737">
    <property type="entry name" value="GLYCINE BETAINE/PROLINE BETAINE TRANSPORT SYSTEM PERMEASE PROTEIN PROW"/>
    <property type="match status" value="1"/>
</dbReference>
<evidence type="ECO:0000256" key="5">
    <source>
        <dbReference type="ARBA" id="ARBA00022989"/>
    </source>
</evidence>
<comment type="subcellular location">
    <subcellularLocation>
        <location evidence="1 7">Cell membrane</location>
        <topology evidence="1 7">Multi-pass membrane protein</topology>
    </subcellularLocation>
</comment>
<feature type="transmembrane region" description="Helical" evidence="7">
    <location>
        <begin position="325"/>
        <end position="348"/>
    </location>
</feature>
<comment type="caution">
    <text evidence="9">The sequence shown here is derived from an EMBL/GenBank/DDBJ whole genome shotgun (WGS) entry which is preliminary data.</text>
</comment>
<feature type="transmembrane region" description="Helical" evidence="7">
    <location>
        <begin position="200"/>
        <end position="219"/>
    </location>
</feature>
<evidence type="ECO:0000256" key="3">
    <source>
        <dbReference type="ARBA" id="ARBA00022475"/>
    </source>
</evidence>
<dbReference type="Pfam" id="PF00528">
    <property type="entry name" value="BPD_transp_1"/>
    <property type="match status" value="1"/>
</dbReference>
<dbReference type="SUPFAM" id="SSF161098">
    <property type="entry name" value="MetI-like"/>
    <property type="match status" value="1"/>
</dbReference>
<feature type="domain" description="ABC transmembrane type-1" evidence="8">
    <location>
        <begin position="322"/>
        <end position="501"/>
    </location>
</feature>
<feature type="transmembrane region" description="Helical" evidence="7">
    <location>
        <begin position="302"/>
        <end position="319"/>
    </location>
</feature>
<feature type="transmembrane region" description="Helical" evidence="7">
    <location>
        <begin position="156"/>
        <end position="179"/>
    </location>
</feature>
<dbReference type="RefSeq" id="WP_341566958.1">
    <property type="nucleotide sequence ID" value="NZ_JBAKAR010000005.1"/>
</dbReference>
<dbReference type="EMBL" id="JBAKAR010000005">
    <property type="protein sequence ID" value="MEL0613151.1"/>
    <property type="molecule type" value="Genomic_DNA"/>
</dbReference>
<dbReference type="PROSITE" id="PS50928">
    <property type="entry name" value="ABC_TM1"/>
    <property type="match status" value="1"/>
</dbReference>
<evidence type="ECO:0000313" key="10">
    <source>
        <dbReference type="Proteomes" id="UP001379949"/>
    </source>
</evidence>
<evidence type="ECO:0000256" key="1">
    <source>
        <dbReference type="ARBA" id="ARBA00004651"/>
    </source>
</evidence>
<sequence length="513" mass="55150">MNNSNSNGDTSLMQKEQSESVHRFTERSGDYYSAEFEKIQSSTRLTLSFNIAAALFGPFWGAARNIWGFFWLSTIAMLFALVQLGRGLWGELGADKLAQAARLGSKSQEMAAKAQVALEAGAANAQALLRNSDNLQRAADKATAAANEAAKGAEQLVIWGAVFLIVVMIFQGLIANLVYEKKYCRWRADYSEKNGFSMMNLLLGSAMLAIMLPLMLYRFTATKPVAWLIEFPADKTVFNSASSWLDSAFDAVAIHGSGFFDGITSGIRVLLDGLEVVLVDTPWPVITLVILFMAWRLAGPRVAIFTVAALAYLAFLGYWEKSMATIALLGAAATLCVVVGVPFGILCAKNRTVDSIARPVLDFMQTMPAFVYLIPIIAFFGTGKPPGILATLIFGMPPVVRLTALGIKQVPPSIVEGALAFGCSRRKLLLDVEIPLAMTSILAGINQTILMCLSMVVIASLIGAEGLGTDVLMALQFAAKGQGLLAGLAILFCAMIIDRIVQGCFKPTGRPAD</sequence>
<keyword evidence="6 7" id="KW-0472">Membrane</keyword>
<comment type="similarity">
    <text evidence="7">Belongs to the binding-protein-dependent transport system permease family.</text>
</comment>
<feature type="transmembrane region" description="Helical" evidence="7">
    <location>
        <begin position="69"/>
        <end position="89"/>
    </location>
</feature>
<evidence type="ECO:0000256" key="2">
    <source>
        <dbReference type="ARBA" id="ARBA00022448"/>
    </source>
</evidence>
<keyword evidence="3" id="KW-1003">Cell membrane</keyword>
<dbReference type="Gene3D" id="1.10.3720.10">
    <property type="entry name" value="MetI-like"/>
    <property type="match status" value="1"/>
</dbReference>